<dbReference type="InterPro" id="IPR024166">
    <property type="entry name" value="rRNA_assembly_KRR1"/>
</dbReference>
<evidence type="ECO:0000256" key="3">
    <source>
        <dbReference type="ARBA" id="ARBA00022517"/>
    </source>
</evidence>
<dbReference type="Proteomes" id="UP001146793">
    <property type="component" value="Unassembled WGS sequence"/>
</dbReference>
<dbReference type="InterPro" id="IPR004087">
    <property type="entry name" value="KH_dom"/>
</dbReference>
<evidence type="ECO:0000256" key="2">
    <source>
        <dbReference type="ARBA" id="ARBA00009344"/>
    </source>
</evidence>
<dbReference type="PANTHER" id="PTHR12581">
    <property type="entry name" value="HIV-1 REV BINDING PROTEIN 2, 3"/>
    <property type="match status" value="1"/>
</dbReference>
<feature type="compositionally biased region" description="Basic residues" evidence="9">
    <location>
        <begin position="363"/>
        <end position="378"/>
    </location>
</feature>
<evidence type="ECO:0000256" key="8">
    <source>
        <dbReference type="PIRNR" id="PIRNR006515"/>
    </source>
</evidence>
<evidence type="ECO:0000256" key="7">
    <source>
        <dbReference type="ARBA" id="ARBA00023274"/>
    </source>
</evidence>
<keyword evidence="5 8" id="KW-0694">RNA-binding</keyword>
<evidence type="ECO:0000256" key="1">
    <source>
        <dbReference type="ARBA" id="ARBA00004604"/>
    </source>
</evidence>
<dbReference type="GO" id="GO:0032040">
    <property type="term" value="C:small-subunit processome"/>
    <property type="evidence" value="ECO:0007669"/>
    <property type="project" value="TreeGrafter"/>
</dbReference>
<dbReference type="CDD" id="cd22394">
    <property type="entry name" value="KH-I_KRR1_rpt2"/>
    <property type="match status" value="1"/>
</dbReference>
<organism evidence="11 12">
    <name type="scientific">Anaeramoeba flamelloides</name>
    <dbReference type="NCBI Taxonomy" id="1746091"/>
    <lineage>
        <taxon>Eukaryota</taxon>
        <taxon>Metamonada</taxon>
        <taxon>Anaeramoebidae</taxon>
        <taxon>Anaeramoeba</taxon>
    </lineage>
</organism>
<dbReference type="InterPro" id="IPR036612">
    <property type="entry name" value="KH_dom_type_1_sf"/>
</dbReference>
<dbReference type="CDD" id="cd22393">
    <property type="entry name" value="KH-I_KRR1_rpt1"/>
    <property type="match status" value="1"/>
</dbReference>
<dbReference type="InterPro" id="IPR041174">
    <property type="entry name" value="KRR1-like_KH1"/>
</dbReference>
<comment type="subunit">
    <text evidence="8">Component of the ribosomal small subunit (SSU) processome.</text>
</comment>
<reference evidence="11" key="1">
    <citation type="submission" date="2022-08" db="EMBL/GenBank/DDBJ databases">
        <title>Novel sulphate-reducing endosymbionts in the free-living metamonad Anaeramoeba.</title>
        <authorList>
            <person name="Jerlstrom-Hultqvist J."/>
            <person name="Cepicka I."/>
            <person name="Gallot-Lavallee L."/>
            <person name="Salas-Leiva D."/>
            <person name="Curtis B.A."/>
            <person name="Zahonova K."/>
            <person name="Pipaliya S."/>
            <person name="Dacks J."/>
            <person name="Roger A.J."/>
        </authorList>
    </citation>
    <scope>NUCLEOTIDE SEQUENCE</scope>
    <source>
        <strain evidence="11">Busselton2</strain>
    </source>
</reference>
<dbReference type="FunFam" id="3.30.1370.10:FF:000014">
    <property type="entry name" value="KRR1 small subunit processome component"/>
    <property type="match status" value="1"/>
</dbReference>
<feature type="compositionally biased region" description="Basic and acidic residues" evidence="9">
    <location>
        <begin position="325"/>
        <end position="346"/>
    </location>
</feature>
<dbReference type="GO" id="GO:0006364">
    <property type="term" value="P:rRNA processing"/>
    <property type="evidence" value="ECO:0007669"/>
    <property type="project" value="UniProtKB-KW"/>
</dbReference>
<dbReference type="PIRSF" id="PIRSF006515">
    <property type="entry name" value="KRR1"/>
    <property type="match status" value="1"/>
</dbReference>
<evidence type="ECO:0000313" key="12">
    <source>
        <dbReference type="Proteomes" id="UP001146793"/>
    </source>
</evidence>
<proteinExistence type="inferred from homology"/>
<accession>A0AAV7ZXH4</accession>
<dbReference type="Pfam" id="PF21800">
    <property type="entry name" value="KH_KRR1_2nd"/>
    <property type="match status" value="1"/>
</dbReference>
<keyword evidence="7 8" id="KW-0687">Ribonucleoprotein</keyword>
<dbReference type="SUPFAM" id="SSF54791">
    <property type="entry name" value="Eukaryotic type KH-domain (KH-domain type I)"/>
    <property type="match status" value="1"/>
</dbReference>
<dbReference type="EMBL" id="JANTQA010000021">
    <property type="protein sequence ID" value="KAJ3446263.1"/>
    <property type="molecule type" value="Genomic_DNA"/>
</dbReference>
<evidence type="ECO:0000259" key="10">
    <source>
        <dbReference type="SMART" id="SM00322"/>
    </source>
</evidence>
<keyword evidence="4 8" id="KW-0698">rRNA processing</keyword>
<gene>
    <name evidence="11" type="ORF">M0812_08800</name>
</gene>
<evidence type="ECO:0000313" key="11">
    <source>
        <dbReference type="EMBL" id="KAJ3446263.1"/>
    </source>
</evidence>
<feature type="compositionally biased region" description="Basic residues" evidence="9">
    <location>
        <begin position="222"/>
        <end position="244"/>
    </location>
</feature>
<feature type="domain" description="K Homology" evidence="10">
    <location>
        <begin position="119"/>
        <end position="187"/>
    </location>
</feature>
<comment type="subcellular location">
    <subcellularLocation>
        <location evidence="1 8">Nucleus</location>
        <location evidence="1 8">Nucleolus</location>
    </subcellularLocation>
</comment>
<evidence type="ECO:0000256" key="5">
    <source>
        <dbReference type="ARBA" id="ARBA00022884"/>
    </source>
</evidence>
<comment type="caution">
    <text evidence="11">The sequence shown here is derived from an EMBL/GenBank/DDBJ whole genome shotgun (WGS) entry which is preliminary data.</text>
</comment>
<dbReference type="InterPro" id="IPR048548">
    <property type="entry name" value="KRR1-like_KH2"/>
</dbReference>
<feature type="compositionally biased region" description="Basic residues" evidence="9">
    <location>
        <begin position="312"/>
        <end position="324"/>
    </location>
</feature>
<dbReference type="Pfam" id="PF17903">
    <property type="entry name" value="KH_KRR1_1st"/>
    <property type="match status" value="1"/>
</dbReference>
<dbReference type="PANTHER" id="PTHR12581:SF0">
    <property type="entry name" value="KRR1 SMALL SUBUNIT PROCESSOME COMPONENT HOMOLOG"/>
    <property type="match status" value="1"/>
</dbReference>
<evidence type="ECO:0000256" key="6">
    <source>
        <dbReference type="ARBA" id="ARBA00023242"/>
    </source>
</evidence>
<feature type="region of interest" description="Disordered" evidence="9">
    <location>
        <begin position="221"/>
        <end position="256"/>
    </location>
</feature>
<dbReference type="InterPro" id="IPR048549">
    <property type="entry name" value="KRR1-like_KH2_euk"/>
</dbReference>
<evidence type="ECO:0000256" key="4">
    <source>
        <dbReference type="ARBA" id="ARBA00022552"/>
    </source>
</evidence>
<comment type="similarity">
    <text evidence="2 8">Belongs to the KRR1 family.</text>
</comment>
<dbReference type="InterPro" id="IPR048550">
    <property type="entry name" value="KRR1-like_KH1_euk"/>
</dbReference>
<comment type="function">
    <text evidence="8">Required for 40S ribosome biogenesis. Involved in nucleolar processing of pre-18S ribosomal RNA and ribosome assembly.</text>
</comment>
<feature type="region of interest" description="Disordered" evidence="9">
    <location>
        <begin position="277"/>
        <end position="378"/>
    </location>
</feature>
<protein>
    <recommendedName>
        <fullName evidence="8">KRR1 small subunit processome component</fullName>
    </recommendedName>
    <alternativeName>
        <fullName evidence="8">KRR-R motif-containing protein 1</fullName>
    </alternativeName>
</protein>
<sequence length="378" mass="45075">MSKDNQASLPTHEERWKIQPFKRQDNPNGLLEESSFATLFPKYREKYLRQVWPQVTRALKPHGIRCELNLIEGSMSVFTTKRTFDPYIIIRARDVIKLLSRSVPLYQAVKLLRDDVECDIIQTRRFVRNKERFVKRRQRLIGPNGNTLKAIEILTGTYLMVQGNTVSIIGNWKGIKEARKIVIDTFKNVHPVYNIKELMMVRELEKDPMLKSENWERFLPQFRKRRKKRKKNRQEKEEKKKKKYTPFPPEPTPRKEDLMIESGEWFLAEKQQKKIQLQKKKEKAAKNSYMRKLEKQKVFEPPVENFETESKKKSKKSKKKSKKLSSKDTKKIIGNIKKLEKQNVEKKKSKKKSQNVKDYVAKNKNKNKNKKKNKNKMK</sequence>
<dbReference type="SMART" id="SM00322">
    <property type="entry name" value="KH"/>
    <property type="match status" value="1"/>
</dbReference>
<evidence type="ECO:0000256" key="9">
    <source>
        <dbReference type="SAM" id="MobiDB-lite"/>
    </source>
</evidence>
<dbReference type="AlphaFoldDB" id="A0AAV7ZXH4"/>
<dbReference type="Gene3D" id="3.30.1370.10">
    <property type="entry name" value="K Homology domain, type 1"/>
    <property type="match status" value="2"/>
</dbReference>
<name>A0AAV7ZXH4_9EUKA</name>
<keyword evidence="3 8" id="KW-0690">Ribosome biogenesis</keyword>
<keyword evidence="6 8" id="KW-0539">Nucleus</keyword>
<dbReference type="GO" id="GO:0003723">
    <property type="term" value="F:RNA binding"/>
    <property type="evidence" value="ECO:0007669"/>
    <property type="project" value="UniProtKB-KW"/>
</dbReference>